<dbReference type="eggNOG" id="ENOG502ZMNB">
    <property type="taxonomic scope" value="Bacteria"/>
</dbReference>
<dbReference type="EMBL" id="CP006272">
    <property type="protein sequence ID" value="AGZ39611.1"/>
    <property type="molecule type" value="Genomic_DNA"/>
</dbReference>
<dbReference type="OrthoDB" id="3692598at2"/>
<proteinExistence type="predicted"/>
<dbReference type="STRING" id="1246995.AFR_06610"/>
<dbReference type="PATRIC" id="fig|1246995.3.peg.1349"/>
<accession>U5VVG4</accession>
<gene>
    <name evidence="1" type="ORF">AFR_06610</name>
</gene>
<evidence type="ECO:0000313" key="2">
    <source>
        <dbReference type="Proteomes" id="UP000017746"/>
    </source>
</evidence>
<dbReference type="KEGG" id="afs:AFR_06610"/>
<reference evidence="1 2" key="1">
    <citation type="journal article" date="2014" name="J. Biotechnol.">
        <title>Complete genome sequence of the actinobacterium Actinoplanes friuliensis HAG 010964, producer of the lipopeptide antibiotic friulimycin.</title>
        <authorList>
            <person name="Ruckert C."/>
            <person name="Szczepanowski R."/>
            <person name="Albersmeier A."/>
            <person name="Goesmann A."/>
            <person name="Fischer N."/>
            <person name="Steinkamper A."/>
            <person name="Puhler A."/>
            <person name="Biener R."/>
            <person name="Schwartz D."/>
            <person name="Kalinowski J."/>
        </authorList>
    </citation>
    <scope>NUCLEOTIDE SEQUENCE [LARGE SCALE GENOMIC DNA]</scope>
    <source>
        <strain evidence="1 2">DSM 7358</strain>
    </source>
</reference>
<name>U5VVG4_9ACTN</name>
<dbReference type="HOGENOM" id="CLU_759984_0_0_11"/>
<sequence length="364" mass="39047">MTEFYVDAAGLNSVYNQLVRASGDASDTLEYTRKHCDLGFTDVGLIMRLISPHKHAYGEVTEALTQLKELAQGAGTQVNAAQHDYARTDQAAAARLDAGYPGAKDPAAVRGSLTQGRPDLQGYRSAFTDVAQPGSHLKNPEYAIGIEMWSINPMADLISPSAWLRQVSIWLFSYDPFEGWASQFSGDWKAYVHCGNAMGLAGAAAHDIGRNLVAGATDVSTVWRGKAAEAEQEFQLTLGAAAINLQSACRQYNELYMQAAEAVKKLFDVVSGLISDLLDVLIIINAAAAVGTATIETVVGPIAGYGVAAYYTWQAYDLYKEISSLYGNAEDLLKLIGGSITGIKATLAVKDLPTVQPYHHPAGY</sequence>
<evidence type="ECO:0000313" key="1">
    <source>
        <dbReference type="EMBL" id="AGZ39611.1"/>
    </source>
</evidence>
<dbReference type="RefSeq" id="WP_023359142.1">
    <property type="nucleotide sequence ID" value="NC_022657.1"/>
</dbReference>
<protein>
    <submittedName>
        <fullName evidence="1">Uncharacterized protein</fullName>
    </submittedName>
</protein>
<organism evidence="1 2">
    <name type="scientific">Actinoplanes friuliensis DSM 7358</name>
    <dbReference type="NCBI Taxonomy" id="1246995"/>
    <lineage>
        <taxon>Bacteria</taxon>
        <taxon>Bacillati</taxon>
        <taxon>Actinomycetota</taxon>
        <taxon>Actinomycetes</taxon>
        <taxon>Micromonosporales</taxon>
        <taxon>Micromonosporaceae</taxon>
        <taxon>Actinoplanes</taxon>
    </lineage>
</organism>
<dbReference type="SUPFAM" id="SSF140453">
    <property type="entry name" value="EsxAB dimer-like"/>
    <property type="match status" value="1"/>
</dbReference>
<keyword evidence="2" id="KW-1185">Reference proteome</keyword>
<dbReference type="Proteomes" id="UP000017746">
    <property type="component" value="Chromosome"/>
</dbReference>
<dbReference type="InterPro" id="IPR036689">
    <property type="entry name" value="ESAT-6-like_sf"/>
</dbReference>
<dbReference type="AlphaFoldDB" id="U5VVG4"/>